<evidence type="ECO:0000313" key="8">
    <source>
        <dbReference type="Proteomes" id="UP000663464"/>
    </source>
</evidence>
<dbReference type="GO" id="GO:0005524">
    <property type="term" value="F:ATP binding"/>
    <property type="evidence" value="ECO:0007669"/>
    <property type="project" value="UniProtKB-KW"/>
</dbReference>
<dbReference type="AlphaFoldDB" id="A0ABD7CMQ7"/>
<dbReference type="InterPro" id="IPR050474">
    <property type="entry name" value="Hel308_SKI2-like"/>
</dbReference>
<evidence type="ECO:0000256" key="1">
    <source>
        <dbReference type="ARBA" id="ARBA00022741"/>
    </source>
</evidence>
<dbReference type="InterPro" id="IPR011545">
    <property type="entry name" value="DEAD/DEAH_box_helicase_dom"/>
</dbReference>
<dbReference type="InterPro" id="IPR027417">
    <property type="entry name" value="P-loop_NTPase"/>
</dbReference>
<evidence type="ECO:0000256" key="3">
    <source>
        <dbReference type="ARBA" id="ARBA00022806"/>
    </source>
</evidence>
<name>A0ABD7CMQ7_CLOBO</name>
<dbReference type="SMART" id="SM00487">
    <property type="entry name" value="DEXDc"/>
    <property type="match status" value="1"/>
</dbReference>
<dbReference type="SUPFAM" id="SSF52540">
    <property type="entry name" value="P-loop containing nucleoside triphosphate hydrolases"/>
    <property type="match status" value="2"/>
</dbReference>
<dbReference type="Proteomes" id="UP000663464">
    <property type="component" value="Chromosome"/>
</dbReference>
<dbReference type="Pfam" id="PF00270">
    <property type="entry name" value="DEAD"/>
    <property type="match status" value="1"/>
</dbReference>
<dbReference type="GO" id="GO:0004386">
    <property type="term" value="F:helicase activity"/>
    <property type="evidence" value="ECO:0007669"/>
    <property type="project" value="UniProtKB-KW"/>
</dbReference>
<dbReference type="PROSITE" id="PS51192">
    <property type="entry name" value="HELICASE_ATP_BIND_1"/>
    <property type="match status" value="1"/>
</dbReference>
<sequence>MIDELANRIWQNSKFKIEYANLIDESIKLELNLNSNTKKINKESCIRLVKSLLIFASCEKEFLRKISYNIGVALLNILDRNSEEFDSIVELIKLAFSRMGNFVAIDLIKFKNEDIKTHIPRMLWFEEKSYEMNNTINLLSKEVKLTNFQFRLWKLLNEGKSISLSAPTSSGKSYILKSYMLSVVNQFKNKSYIYIVPTRALITQVSQDFIELIKEYGLEGINIITTPNIEENMEEHLENNIYILTPERARVLYNSKKIKFKVAVVDEAQTIEEMERGLILQDIVEDIIMYNDDLQLVFISPLINNPQILNEIFDRDRAISLKESESPVSQNIIGIKSEKSSLEFEILINDVFHSLGKLKLKNNIENKDNKLAIIAKTVGEENQNIIYTTGPAKCEKICKSLIELNEEIKEDEANNDLIELAKFIEEYIHKDYLLAKCIRNGVAYHYSRIPSVIKKNIEKFFEQKKIEIYSMYKHVIIWDEFTSKKYIYFRTL</sequence>
<dbReference type="Gene3D" id="3.40.50.300">
    <property type="entry name" value="P-loop containing nucleotide triphosphate hydrolases"/>
    <property type="match status" value="2"/>
</dbReference>
<keyword evidence="4" id="KW-0067">ATP-binding</keyword>
<proteinExistence type="predicted"/>
<dbReference type="GO" id="GO:0016787">
    <property type="term" value="F:hydrolase activity"/>
    <property type="evidence" value="ECO:0007669"/>
    <property type="project" value="UniProtKB-KW"/>
</dbReference>
<keyword evidence="5" id="KW-0175">Coiled coil</keyword>
<dbReference type="PANTHER" id="PTHR47961:SF8">
    <property type="entry name" value="DEXH-BOX ATP-DEPENDENT RNA HELICASE DEXH15 CHLOROPLASTIC"/>
    <property type="match status" value="1"/>
</dbReference>
<dbReference type="InterPro" id="IPR014001">
    <property type="entry name" value="Helicase_ATP-bd"/>
</dbReference>
<evidence type="ECO:0000313" key="7">
    <source>
        <dbReference type="EMBL" id="QRI54302.1"/>
    </source>
</evidence>
<reference evidence="7 8" key="1">
    <citation type="journal article" date="2014" name="J. Infect. Dis.">
        <title>Molecular characterization of a novel botulinum neurotoxin type H gene.</title>
        <authorList>
            <person name="Dover N."/>
            <person name="Barash J.R."/>
            <person name="Hill K.K."/>
            <person name="Xie G."/>
            <person name="Arnon S.S."/>
        </authorList>
    </citation>
    <scope>NUCLEOTIDE SEQUENCE [LARGE SCALE GENOMIC DNA]</scope>
    <source>
        <strain evidence="7 8">IBCA10-7060</strain>
    </source>
</reference>
<keyword evidence="1" id="KW-0547">Nucleotide-binding</keyword>
<evidence type="ECO:0000259" key="6">
    <source>
        <dbReference type="PROSITE" id="PS51192"/>
    </source>
</evidence>
<keyword evidence="2" id="KW-0378">Hydrolase</keyword>
<protein>
    <submittedName>
        <fullName evidence="7">DEAD/DEAH box helicase</fullName>
    </submittedName>
</protein>
<feature type="domain" description="Helicase ATP-binding" evidence="6">
    <location>
        <begin position="153"/>
        <end position="321"/>
    </location>
</feature>
<accession>A0ABD7CMQ7</accession>
<evidence type="ECO:0000256" key="4">
    <source>
        <dbReference type="ARBA" id="ARBA00022840"/>
    </source>
</evidence>
<dbReference type="EMBL" id="CP069280">
    <property type="protein sequence ID" value="QRI54302.1"/>
    <property type="molecule type" value="Genomic_DNA"/>
</dbReference>
<dbReference type="PANTHER" id="PTHR47961">
    <property type="entry name" value="DNA POLYMERASE THETA, PUTATIVE (AFU_ORTHOLOGUE AFUA_1G05260)-RELATED"/>
    <property type="match status" value="1"/>
</dbReference>
<dbReference type="RefSeq" id="WP_047403122.1">
    <property type="nucleotide sequence ID" value="NZ_CP069280.1"/>
</dbReference>
<feature type="coiled-coil region" evidence="5">
    <location>
        <begin position="394"/>
        <end position="421"/>
    </location>
</feature>
<evidence type="ECO:0000256" key="2">
    <source>
        <dbReference type="ARBA" id="ARBA00022801"/>
    </source>
</evidence>
<keyword evidence="3 7" id="KW-0347">Helicase</keyword>
<organism evidence="7 8">
    <name type="scientific">Clostridium botulinum</name>
    <dbReference type="NCBI Taxonomy" id="1491"/>
    <lineage>
        <taxon>Bacteria</taxon>
        <taxon>Bacillati</taxon>
        <taxon>Bacillota</taxon>
        <taxon>Clostridia</taxon>
        <taxon>Eubacteriales</taxon>
        <taxon>Clostridiaceae</taxon>
        <taxon>Clostridium</taxon>
    </lineage>
</organism>
<evidence type="ECO:0000256" key="5">
    <source>
        <dbReference type="SAM" id="Coils"/>
    </source>
</evidence>
<gene>
    <name evidence="7" type="ORF">JQS73_04065</name>
</gene>